<feature type="region of interest" description="Disordered" evidence="1">
    <location>
        <begin position="582"/>
        <end position="606"/>
    </location>
</feature>
<feature type="region of interest" description="Disordered" evidence="1">
    <location>
        <begin position="384"/>
        <end position="409"/>
    </location>
</feature>
<dbReference type="EMBL" id="JAUEPU010000012">
    <property type="protein sequence ID" value="KAK0498008.1"/>
    <property type="molecule type" value="Genomic_DNA"/>
</dbReference>
<reference evidence="2" key="1">
    <citation type="submission" date="2023-06" db="EMBL/GenBank/DDBJ databases">
        <authorList>
            <consortium name="Lawrence Berkeley National Laboratory"/>
            <person name="Ahrendt S."/>
            <person name="Sahu N."/>
            <person name="Indic B."/>
            <person name="Wong-Bajracharya J."/>
            <person name="Merenyi Z."/>
            <person name="Ke H.-M."/>
            <person name="Monk M."/>
            <person name="Kocsube S."/>
            <person name="Drula E."/>
            <person name="Lipzen A."/>
            <person name="Balint B."/>
            <person name="Henrissat B."/>
            <person name="Andreopoulos B."/>
            <person name="Martin F.M."/>
            <person name="Harder C.B."/>
            <person name="Rigling D."/>
            <person name="Ford K.L."/>
            <person name="Foster G.D."/>
            <person name="Pangilinan J."/>
            <person name="Papanicolaou A."/>
            <person name="Barry K."/>
            <person name="LaButti K."/>
            <person name="Viragh M."/>
            <person name="Koriabine M."/>
            <person name="Yan M."/>
            <person name="Riley R."/>
            <person name="Champramary S."/>
            <person name="Plett K.L."/>
            <person name="Tsai I.J."/>
            <person name="Slot J."/>
            <person name="Sipos G."/>
            <person name="Plett J."/>
            <person name="Nagy L.G."/>
            <person name="Grigoriev I.V."/>
        </authorList>
    </citation>
    <scope>NUCLEOTIDE SEQUENCE</scope>
    <source>
        <strain evidence="2">HWK02</strain>
    </source>
</reference>
<dbReference type="AlphaFoldDB" id="A0AA39QAN9"/>
<sequence>MPRTPKIKKNQKKTRYVHVDPKPNTKPVGKQWKPQNHTQLGNLAFFAGGEKRDYSNTEYDGDVGHRPWDDEPSVCTEPYMDSRWTTWAQYQFLKCRVPLHDRASLEKNAGKFMEIMPNLFAHRWPPVHGSAFIDPSGVPRRMPVVLRNVKNSPLDAPYPKMTNGDLDLGPHLALDGCSIIGILASDTKLKLGIVMHQKWGCIKQWFYNYKKKRSAGVKVVVKEQSDGKCMPRPDHIYSNMFFTPERLIEEVTDKAAVWGTKRNIDIICKVTTEAWANATPEIREEVMEEREKRIKQLVALRACRFEDIVLTEEERIQVIEGLGVQLKKQFELETSLSSKFGFVVVAAGYHPGKKRMESYSWEFGTEDGMGKTFIESFDKAAKQQSELLDATSSDDEARDGSEDDDDDVDDVVAGNVLPLHGTSTAATNEGSVVAGTNVPPANDFDDGPIPDPLGVSFWRALVPASPYFPNPQERSSDSYELSQFNSENRLPAYHESAPCDMSADNGNLNWSKVFSQWDLSGSNFFSPSLNYASGARSPLAFLNPFPVAPPFVPPAIMPSVNEMEMTEVERMSALLATTTRQECTPPDRPMVLSSRASSERASLSSSVVDERAAVPLTLQLSNEQASATPHSNERAVTPNERASAILHHVPNERAATPLPINSNKRVATPNERAPAPDIPHQPRNRKPTGSREVRTLIDTEQPTPDWLLECLTSMRDPTFGNDWVKLLVKWERLEKMLSKAKLTSKRLPKALLLWADGLHSFTNPFVITDIGQFGDGILARTITVDMEVGTRPVSGAASTSALTIIALIFSLAINRTVCLQDICGARGIRAAFGVPVFSTIGGHNLRVLPSTCIHPRF</sequence>
<feature type="region of interest" description="Disordered" evidence="1">
    <location>
        <begin position="1"/>
        <end position="34"/>
    </location>
</feature>
<proteinExistence type="predicted"/>
<evidence type="ECO:0000313" key="3">
    <source>
        <dbReference type="Proteomes" id="UP001175228"/>
    </source>
</evidence>
<evidence type="ECO:0000313" key="2">
    <source>
        <dbReference type="EMBL" id="KAK0498008.1"/>
    </source>
</evidence>
<feature type="compositionally biased region" description="Basic residues" evidence="1">
    <location>
        <begin position="1"/>
        <end position="16"/>
    </location>
</feature>
<name>A0AA39QAN9_9AGAR</name>
<feature type="compositionally biased region" description="Acidic residues" evidence="1">
    <location>
        <begin position="392"/>
        <end position="409"/>
    </location>
</feature>
<accession>A0AA39QAN9</accession>
<keyword evidence="3" id="KW-1185">Reference proteome</keyword>
<gene>
    <name evidence="2" type="ORF">EDD18DRAFT_1104501</name>
</gene>
<feature type="region of interest" description="Disordered" evidence="1">
    <location>
        <begin position="655"/>
        <end position="690"/>
    </location>
</feature>
<dbReference type="Proteomes" id="UP001175228">
    <property type="component" value="Unassembled WGS sequence"/>
</dbReference>
<evidence type="ECO:0000256" key="1">
    <source>
        <dbReference type="SAM" id="MobiDB-lite"/>
    </source>
</evidence>
<feature type="compositionally biased region" description="Low complexity" evidence="1">
    <location>
        <begin position="592"/>
        <end position="606"/>
    </location>
</feature>
<protein>
    <submittedName>
        <fullName evidence="2">Uncharacterized protein</fullName>
    </submittedName>
</protein>
<comment type="caution">
    <text evidence="2">The sequence shown here is derived from an EMBL/GenBank/DDBJ whole genome shotgun (WGS) entry which is preliminary data.</text>
</comment>
<organism evidence="2 3">
    <name type="scientific">Armillaria luteobubalina</name>
    <dbReference type="NCBI Taxonomy" id="153913"/>
    <lineage>
        <taxon>Eukaryota</taxon>
        <taxon>Fungi</taxon>
        <taxon>Dikarya</taxon>
        <taxon>Basidiomycota</taxon>
        <taxon>Agaricomycotina</taxon>
        <taxon>Agaricomycetes</taxon>
        <taxon>Agaricomycetidae</taxon>
        <taxon>Agaricales</taxon>
        <taxon>Marasmiineae</taxon>
        <taxon>Physalacriaceae</taxon>
        <taxon>Armillaria</taxon>
    </lineage>
</organism>